<comment type="caution">
    <text evidence="1">The sequence shown here is derived from an EMBL/GenBank/DDBJ whole genome shotgun (WGS) entry which is preliminary data.</text>
</comment>
<reference evidence="1 2" key="1">
    <citation type="submission" date="2023-11" db="EMBL/GenBank/DDBJ databases">
        <title>First isolation, identification, and characterization of non-pathogenic Epilithonimonas ginsengisoli isolated from diseased farmed rainbow trout (Oncorhynchus mykiss) in Chile.</title>
        <authorList>
            <person name="Miranda C.D."/>
            <person name="Irgang R."/>
            <person name="Concha C."/>
            <person name="Rojas R."/>
            <person name="Avendano R."/>
        </authorList>
    </citation>
    <scope>NUCLEOTIDE SEQUENCE [LARGE SCALE GENOMIC DNA]</scope>
    <source>
        <strain evidence="1 2">FP99</strain>
    </source>
</reference>
<accession>A0ABU4JJC4</accession>
<evidence type="ECO:0008006" key="3">
    <source>
        <dbReference type="Google" id="ProtNLM"/>
    </source>
</evidence>
<proteinExistence type="predicted"/>
<dbReference type="PROSITE" id="PS51257">
    <property type="entry name" value="PROKAR_LIPOPROTEIN"/>
    <property type="match status" value="1"/>
</dbReference>
<sequence length="268" mass="30653">MNLKSTFLIIISIISLSCKKEEKEISTKKSVEKDTLVVQDKQVTESPRDQVQHLFSANGGSVLYLKNGEIKGQARFDTDGDFITELMKTKTYGNYIEHEDYVIGKQRGDTTFFFNEFGRIDEGWNIIKGISIENPMQIVSYKSPKNLDSKEIETISETRLIIFDPETKTFKDENSPEADAYFTAMDDWSFYSSELSEGFGKLGIQTKHLSKRYLSINSPDRENVIIDTKSKINGNLVLALLYRKGKMPIIIHLIFNDNNIDEVKAYLN</sequence>
<evidence type="ECO:0000313" key="1">
    <source>
        <dbReference type="EMBL" id="MDW8549699.1"/>
    </source>
</evidence>
<name>A0ABU4JJC4_9FLAO</name>
<dbReference type="Proteomes" id="UP001204439">
    <property type="component" value="Unassembled WGS sequence"/>
</dbReference>
<dbReference type="RefSeq" id="WP_063970098.1">
    <property type="nucleotide sequence ID" value="NZ_JAMXLT020000021.1"/>
</dbReference>
<keyword evidence="2" id="KW-1185">Reference proteome</keyword>
<protein>
    <recommendedName>
        <fullName evidence="3">Lipoprotein</fullName>
    </recommendedName>
</protein>
<organism evidence="1 2">
    <name type="scientific">Epilithonimonas ginsengisoli</name>
    <dbReference type="NCBI Taxonomy" id="1245592"/>
    <lineage>
        <taxon>Bacteria</taxon>
        <taxon>Pseudomonadati</taxon>
        <taxon>Bacteroidota</taxon>
        <taxon>Flavobacteriia</taxon>
        <taxon>Flavobacteriales</taxon>
        <taxon>Weeksellaceae</taxon>
        <taxon>Chryseobacterium group</taxon>
        <taxon>Epilithonimonas</taxon>
    </lineage>
</organism>
<gene>
    <name evidence="1" type="ORF">NG800_012315</name>
</gene>
<dbReference type="EMBL" id="JAMXLT020000021">
    <property type="protein sequence ID" value="MDW8549699.1"/>
    <property type="molecule type" value="Genomic_DNA"/>
</dbReference>
<evidence type="ECO:0000313" key="2">
    <source>
        <dbReference type="Proteomes" id="UP001204439"/>
    </source>
</evidence>